<protein>
    <submittedName>
        <fullName evidence="1">Uncharacterized protein</fullName>
    </submittedName>
</protein>
<gene>
    <name evidence="1" type="ORF">HPB47_018412</name>
</gene>
<proteinExistence type="predicted"/>
<keyword evidence="2" id="KW-1185">Reference proteome</keyword>
<sequence>MRLYQLKWSVLWEPQYNVQAKVIKPDLVATKGAMAVIIDAQVLGTGMELALLHEQKAAKYTVPDLLQVQEDRQEPPLVTTATMNLRGIWSNDSARTFLSLRLNKSDLKLMTVRGPPMLLGAPQNDDCD</sequence>
<evidence type="ECO:0000313" key="1">
    <source>
        <dbReference type="EMBL" id="KAG0435568.1"/>
    </source>
</evidence>
<accession>A0AC60QKV0</accession>
<evidence type="ECO:0000313" key="2">
    <source>
        <dbReference type="Proteomes" id="UP000805193"/>
    </source>
</evidence>
<dbReference type="Proteomes" id="UP000805193">
    <property type="component" value="Unassembled WGS sequence"/>
</dbReference>
<comment type="caution">
    <text evidence="1">The sequence shown here is derived from an EMBL/GenBank/DDBJ whole genome shotgun (WGS) entry which is preliminary data.</text>
</comment>
<name>A0AC60QKV0_IXOPE</name>
<organism evidence="1 2">
    <name type="scientific">Ixodes persulcatus</name>
    <name type="common">Taiga tick</name>
    <dbReference type="NCBI Taxonomy" id="34615"/>
    <lineage>
        <taxon>Eukaryota</taxon>
        <taxon>Metazoa</taxon>
        <taxon>Ecdysozoa</taxon>
        <taxon>Arthropoda</taxon>
        <taxon>Chelicerata</taxon>
        <taxon>Arachnida</taxon>
        <taxon>Acari</taxon>
        <taxon>Parasitiformes</taxon>
        <taxon>Ixodida</taxon>
        <taxon>Ixodoidea</taxon>
        <taxon>Ixodidae</taxon>
        <taxon>Ixodinae</taxon>
        <taxon>Ixodes</taxon>
    </lineage>
</organism>
<dbReference type="EMBL" id="JABSTQ010007537">
    <property type="protein sequence ID" value="KAG0435568.1"/>
    <property type="molecule type" value="Genomic_DNA"/>
</dbReference>
<reference evidence="1 2" key="1">
    <citation type="journal article" date="2020" name="Cell">
        <title>Large-Scale Comparative Analyses of Tick Genomes Elucidate Their Genetic Diversity and Vector Capacities.</title>
        <authorList>
            <consortium name="Tick Genome and Microbiome Consortium (TIGMIC)"/>
            <person name="Jia N."/>
            <person name="Wang J."/>
            <person name="Shi W."/>
            <person name="Du L."/>
            <person name="Sun Y."/>
            <person name="Zhan W."/>
            <person name="Jiang J.F."/>
            <person name="Wang Q."/>
            <person name="Zhang B."/>
            <person name="Ji P."/>
            <person name="Bell-Sakyi L."/>
            <person name="Cui X.M."/>
            <person name="Yuan T.T."/>
            <person name="Jiang B.G."/>
            <person name="Yang W.F."/>
            <person name="Lam T.T."/>
            <person name="Chang Q.C."/>
            <person name="Ding S.J."/>
            <person name="Wang X.J."/>
            <person name="Zhu J.G."/>
            <person name="Ruan X.D."/>
            <person name="Zhao L."/>
            <person name="Wei J.T."/>
            <person name="Ye R.Z."/>
            <person name="Que T.C."/>
            <person name="Du C.H."/>
            <person name="Zhou Y.H."/>
            <person name="Cheng J.X."/>
            <person name="Dai P.F."/>
            <person name="Guo W.B."/>
            <person name="Han X.H."/>
            <person name="Huang E.J."/>
            <person name="Li L.F."/>
            <person name="Wei W."/>
            <person name="Gao Y.C."/>
            <person name="Liu J.Z."/>
            <person name="Shao H.Z."/>
            <person name="Wang X."/>
            <person name="Wang C.C."/>
            <person name="Yang T.C."/>
            <person name="Huo Q.B."/>
            <person name="Li W."/>
            <person name="Chen H.Y."/>
            <person name="Chen S.E."/>
            <person name="Zhou L.G."/>
            <person name="Ni X.B."/>
            <person name="Tian J.H."/>
            <person name="Sheng Y."/>
            <person name="Liu T."/>
            <person name="Pan Y.S."/>
            <person name="Xia L.Y."/>
            <person name="Li J."/>
            <person name="Zhao F."/>
            <person name="Cao W.C."/>
        </authorList>
    </citation>
    <scope>NUCLEOTIDE SEQUENCE [LARGE SCALE GENOMIC DNA]</scope>
    <source>
        <strain evidence="1">Iper-2018</strain>
    </source>
</reference>